<evidence type="ECO:0000256" key="5">
    <source>
        <dbReference type="ARBA" id="ARBA00023136"/>
    </source>
</evidence>
<organism evidence="7 8">
    <name type="scientific">Lophiostoma macrostomum CBS 122681</name>
    <dbReference type="NCBI Taxonomy" id="1314788"/>
    <lineage>
        <taxon>Eukaryota</taxon>
        <taxon>Fungi</taxon>
        <taxon>Dikarya</taxon>
        <taxon>Ascomycota</taxon>
        <taxon>Pezizomycotina</taxon>
        <taxon>Dothideomycetes</taxon>
        <taxon>Pleosporomycetidae</taxon>
        <taxon>Pleosporales</taxon>
        <taxon>Lophiostomataceae</taxon>
        <taxon>Lophiostoma</taxon>
    </lineage>
</organism>
<evidence type="ECO:0000313" key="7">
    <source>
        <dbReference type="EMBL" id="KAF2651395.1"/>
    </source>
</evidence>
<keyword evidence="4 6" id="KW-1133">Transmembrane helix</keyword>
<evidence type="ECO:0000256" key="3">
    <source>
        <dbReference type="ARBA" id="ARBA00022692"/>
    </source>
</evidence>
<accession>A0A6A6SUF9</accession>
<proteinExistence type="inferred from homology"/>
<evidence type="ECO:0008006" key="9">
    <source>
        <dbReference type="Google" id="ProtNLM"/>
    </source>
</evidence>
<dbReference type="GO" id="GO:0016020">
    <property type="term" value="C:membrane"/>
    <property type="evidence" value="ECO:0007669"/>
    <property type="project" value="UniProtKB-SubCell"/>
</dbReference>
<dbReference type="PANTHER" id="PTHR11266:SF17">
    <property type="entry name" value="PROTEIN MPV17"/>
    <property type="match status" value="1"/>
</dbReference>
<sequence>MVLRWYRAKLAARPYLVQSTTTMVLLATGDILAQQGIERHGAKGHDLARTGRMALYGGFVFGPAATAWYGFLSRRVTLHGKPNGLPTICTRVALDQLTFTPVNLACFLTTMAYLEKSSPQQRLQSVFWHALTKNWTI</sequence>
<dbReference type="EMBL" id="MU004427">
    <property type="protein sequence ID" value="KAF2651395.1"/>
    <property type="molecule type" value="Genomic_DNA"/>
</dbReference>
<evidence type="ECO:0000256" key="1">
    <source>
        <dbReference type="ARBA" id="ARBA00004141"/>
    </source>
</evidence>
<dbReference type="Proteomes" id="UP000799324">
    <property type="component" value="Unassembled WGS sequence"/>
</dbReference>
<comment type="subcellular location">
    <subcellularLocation>
        <location evidence="1">Membrane</location>
        <topology evidence="1">Multi-pass membrane protein</topology>
    </subcellularLocation>
</comment>
<feature type="transmembrane region" description="Helical" evidence="6">
    <location>
        <begin position="53"/>
        <end position="72"/>
    </location>
</feature>
<gene>
    <name evidence="7" type="ORF">K491DRAFT_719882</name>
</gene>
<evidence type="ECO:0000256" key="6">
    <source>
        <dbReference type="RuleBase" id="RU363053"/>
    </source>
</evidence>
<evidence type="ECO:0000313" key="8">
    <source>
        <dbReference type="Proteomes" id="UP000799324"/>
    </source>
</evidence>
<keyword evidence="5 6" id="KW-0472">Membrane</keyword>
<dbReference type="AlphaFoldDB" id="A0A6A6SUF9"/>
<feature type="transmembrane region" description="Helical" evidence="6">
    <location>
        <begin position="92"/>
        <end position="114"/>
    </location>
</feature>
<keyword evidence="3 6" id="KW-0812">Transmembrane</keyword>
<dbReference type="OrthoDB" id="430207at2759"/>
<reference evidence="7" key="1">
    <citation type="journal article" date="2020" name="Stud. Mycol.">
        <title>101 Dothideomycetes genomes: a test case for predicting lifestyles and emergence of pathogens.</title>
        <authorList>
            <person name="Haridas S."/>
            <person name="Albert R."/>
            <person name="Binder M."/>
            <person name="Bloem J."/>
            <person name="Labutti K."/>
            <person name="Salamov A."/>
            <person name="Andreopoulos B."/>
            <person name="Baker S."/>
            <person name="Barry K."/>
            <person name="Bills G."/>
            <person name="Bluhm B."/>
            <person name="Cannon C."/>
            <person name="Castanera R."/>
            <person name="Culley D."/>
            <person name="Daum C."/>
            <person name="Ezra D."/>
            <person name="Gonzalez J."/>
            <person name="Henrissat B."/>
            <person name="Kuo A."/>
            <person name="Liang C."/>
            <person name="Lipzen A."/>
            <person name="Lutzoni F."/>
            <person name="Magnuson J."/>
            <person name="Mondo S."/>
            <person name="Nolan M."/>
            <person name="Ohm R."/>
            <person name="Pangilinan J."/>
            <person name="Park H.-J."/>
            <person name="Ramirez L."/>
            <person name="Alfaro M."/>
            <person name="Sun H."/>
            <person name="Tritt A."/>
            <person name="Yoshinaga Y."/>
            <person name="Zwiers L.-H."/>
            <person name="Turgeon B."/>
            <person name="Goodwin S."/>
            <person name="Spatafora J."/>
            <person name="Crous P."/>
            <person name="Grigoriev I."/>
        </authorList>
    </citation>
    <scope>NUCLEOTIDE SEQUENCE</scope>
    <source>
        <strain evidence="7">CBS 122681</strain>
    </source>
</reference>
<dbReference type="InterPro" id="IPR007248">
    <property type="entry name" value="Mpv17_PMP22"/>
</dbReference>
<dbReference type="GO" id="GO:0005739">
    <property type="term" value="C:mitochondrion"/>
    <property type="evidence" value="ECO:0007669"/>
    <property type="project" value="TreeGrafter"/>
</dbReference>
<comment type="similarity">
    <text evidence="2 6">Belongs to the peroxisomal membrane protein PXMP2/4 family.</text>
</comment>
<protein>
    <recommendedName>
        <fullName evidence="9">Integral membrane protein-like protein</fullName>
    </recommendedName>
</protein>
<name>A0A6A6SUF9_9PLEO</name>
<keyword evidence="8" id="KW-1185">Reference proteome</keyword>
<evidence type="ECO:0000256" key="4">
    <source>
        <dbReference type="ARBA" id="ARBA00022989"/>
    </source>
</evidence>
<evidence type="ECO:0000256" key="2">
    <source>
        <dbReference type="ARBA" id="ARBA00006824"/>
    </source>
</evidence>
<dbReference type="PANTHER" id="PTHR11266">
    <property type="entry name" value="PEROXISOMAL MEMBRANE PROTEIN 2, PXMP2 MPV17"/>
    <property type="match status" value="1"/>
</dbReference>